<dbReference type="Proteomes" id="UP000095038">
    <property type="component" value="Unassembled WGS sequence"/>
</dbReference>
<keyword evidence="14" id="KW-1185">Reference proteome</keyword>
<proteinExistence type="inferred from homology"/>
<evidence type="ECO:0000256" key="2">
    <source>
        <dbReference type="ARBA" id="ARBA00005619"/>
    </source>
</evidence>
<evidence type="ECO:0000313" key="14">
    <source>
        <dbReference type="Proteomes" id="UP000095038"/>
    </source>
</evidence>
<keyword evidence="7 12" id="KW-1133">Transmembrane helix</keyword>
<evidence type="ECO:0000313" key="13">
    <source>
        <dbReference type="EMBL" id="ODV60852.1"/>
    </source>
</evidence>
<feature type="region of interest" description="Disordered" evidence="11">
    <location>
        <begin position="251"/>
        <end position="275"/>
    </location>
</feature>
<dbReference type="Pfam" id="PF09439">
    <property type="entry name" value="SRPRB"/>
    <property type="match status" value="1"/>
</dbReference>
<evidence type="ECO:0000256" key="6">
    <source>
        <dbReference type="ARBA" id="ARBA00022824"/>
    </source>
</evidence>
<dbReference type="GO" id="GO:0005789">
    <property type="term" value="C:endoplasmic reticulum membrane"/>
    <property type="evidence" value="ECO:0007669"/>
    <property type="project" value="UniProtKB-SubCell"/>
</dbReference>
<name>A0A1D2VGX9_9ASCO</name>
<evidence type="ECO:0000256" key="12">
    <source>
        <dbReference type="SAM" id="Phobius"/>
    </source>
</evidence>
<keyword evidence="4 12" id="KW-0812">Transmembrane</keyword>
<evidence type="ECO:0000256" key="8">
    <source>
        <dbReference type="ARBA" id="ARBA00023134"/>
    </source>
</evidence>
<evidence type="ECO:0000256" key="7">
    <source>
        <dbReference type="ARBA" id="ARBA00022989"/>
    </source>
</evidence>
<dbReference type="GO" id="GO:0016787">
    <property type="term" value="F:hydrolase activity"/>
    <property type="evidence" value="ECO:0007669"/>
    <property type="project" value="UniProtKB-KW"/>
</dbReference>
<dbReference type="GO" id="GO:0005525">
    <property type="term" value="F:GTP binding"/>
    <property type="evidence" value="ECO:0007669"/>
    <property type="project" value="UniProtKB-KW"/>
</dbReference>
<gene>
    <name evidence="13" type="ORF">ASCRUDRAFT_70714</name>
</gene>
<evidence type="ECO:0000256" key="1">
    <source>
        <dbReference type="ARBA" id="ARBA00004389"/>
    </source>
</evidence>
<sequence length="319" mass="35610">MPQETEILTEPAATGTPNSIILITILVGLVLLGLFLIFQKSYSSTPAHLLTNTSIKKNHIPTFLIIGPSNSGKTTLFHYLSKKSSVLEANANGKDSDSDNEANNDKKVNNYLPADGTVTSTTFNINNQFKLPLSSSFKKNHILIDIPGNIQISNNLVPTFLKNYLNIKGIIYLIDSNASDESLISQSNFLFNLLLKTESYSPNGIDILIGLNKSEIFGSKPIFKVKNLLINQFDLLKRNYFQNRSSTIKNIDTDQMNQPNSNSIDNDNSGDNDNDFQFANSSTSFSFDQLEGNVDFFTGSLYKNDIDRWENWLDERAVN</sequence>
<keyword evidence="5" id="KW-0547">Nucleotide-binding</keyword>
<evidence type="ECO:0000256" key="10">
    <source>
        <dbReference type="ARBA" id="ARBA00023170"/>
    </source>
</evidence>
<feature type="region of interest" description="Disordered" evidence="11">
    <location>
        <begin position="90"/>
        <end position="110"/>
    </location>
</feature>
<dbReference type="GeneID" id="30965463"/>
<evidence type="ECO:0000256" key="4">
    <source>
        <dbReference type="ARBA" id="ARBA00022692"/>
    </source>
</evidence>
<keyword evidence="8" id="KW-0342">GTP-binding</keyword>
<evidence type="ECO:0000256" key="11">
    <source>
        <dbReference type="SAM" id="MobiDB-lite"/>
    </source>
</evidence>
<evidence type="ECO:0000256" key="5">
    <source>
        <dbReference type="ARBA" id="ARBA00022741"/>
    </source>
</evidence>
<keyword evidence="10" id="KW-0675">Receptor</keyword>
<dbReference type="InterPro" id="IPR019009">
    <property type="entry name" value="SRP_receptor_beta_su"/>
</dbReference>
<accession>A0A1D2VGX9</accession>
<dbReference type="RefSeq" id="XP_020047159.1">
    <property type="nucleotide sequence ID" value="XM_020191827.1"/>
</dbReference>
<keyword evidence="9 12" id="KW-0472">Membrane</keyword>
<dbReference type="AlphaFoldDB" id="A0A1D2VGX9"/>
<comment type="similarity">
    <text evidence="2">Belongs to the SRP receptor beta subunit family.</text>
</comment>
<evidence type="ECO:0000256" key="9">
    <source>
        <dbReference type="ARBA" id="ARBA00023136"/>
    </source>
</evidence>
<dbReference type="STRING" id="1344418.A0A1D2VGX9"/>
<dbReference type="OrthoDB" id="41266at2759"/>
<dbReference type="SUPFAM" id="SSF52540">
    <property type="entry name" value="P-loop containing nucleoside triphosphate hydrolases"/>
    <property type="match status" value="1"/>
</dbReference>
<evidence type="ECO:0000256" key="3">
    <source>
        <dbReference type="ARBA" id="ARBA00020256"/>
    </source>
</evidence>
<protein>
    <recommendedName>
        <fullName evidence="3">Signal recognition particle receptor subunit beta</fullName>
    </recommendedName>
</protein>
<reference evidence="14" key="1">
    <citation type="submission" date="2016-05" db="EMBL/GenBank/DDBJ databases">
        <title>Comparative genomics of biotechnologically important yeasts.</title>
        <authorList>
            <consortium name="DOE Joint Genome Institute"/>
            <person name="Riley R."/>
            <person name="Haridas S."/>
            <person name="Wolfe K.H."/>
            <person name="Lopes M.R."/>
            <person name="Hittinger C.T."/>
            <person name="Goker M."/>
            <person name="Salamov A."/>
            <person name="Wisecaver J."/>
            <person name="Long T.M."/>
            <person name="Aerts A.L."/>
            <person name="Barry K."/>
            <person name="Choi C."/>
            <person name="Clum A."/>
            <person name="Coughlan A.Y."/>
            <person name="Deshpande S."/>
            <person name="Douglass A.P."/>
            <person name="Hanson S.J."/>
            <person name="Klenk H.-P."/>
            <person name="Labutti K."/>
            <person name="Lapidus A."/>
            <person name="Lindquist E."/>
            <person name="Lipzen A."/>
            <person name="Meier-Kolthoff J.P."/>
            <person name="Ohm R.A."/>
            <person name="Otillar R.P."/>
            <person name="Pangilinan J."/>
            <person name="Peng Y."/>
            <person name="Rokas A."/>
            <person name="Rosa C.A."/>
            <person name="Scheuner C."/>
            <person name="Sibirny A.A."/>
            <person name="Slot J.C."/>
            <person name="Stielow J.B."/>
            <person name="Sun H."/>
            <person name="Kurtzman C.P."/>
            <person name="Blackwell M."/>
            <person name="Grigoriev I.V."/>
            <person name="Jeffries T.W."/>
        </authorList>
    </citation>
    <scope>NUCLEOTIDE SEQUENCE [LARGE SCALE GENOMIC DNA]</scope>
    <source>
        <strain evidence="14">DSM 1968</strain>
    </source>
</reference>
<dbReference type="InterPro" id="IPR027417">
    <property type="entry name" value="P-loop_NTPase"/>
</dbReference>
<feature type="transmembrane region" description="Helical" evidence="12">
    <location>
        <begin position="20"/>
        <end position="38"/>
    </location>
</feature>
<comment type="subcellular location">
    <subcellularLocation>
        <location evidence="1">Endoplasmic reticulum membrane</location>
        <topology evidence="1">Single-pass membrane protein</topology>
    </subcellularLocation>
</comment>
<keyword evidence="13" id="KW-0378">Hydrolase</keyword>
<keyword evidence="6" id="KW-0256">Endoplasmic reticulum</keyword>
<organism evidence="13 14">
    <name type="scientific">Ascoidea rubescens DSM 1968</name>
    <dbReference type="NCBI Taxonomy" id="1344418"/>
    <lineage>
        <taxon>Eukaryota</taxon>
        <taxon>Fungi</taxon>
        <taxon>Dikarya</taxon>
        <taxon>Ascomycota</taxon>
        <taxon>Saccharomycotina</taxon>
        <taxon>Saccharomycetes</taxon>
        <taxon>Ascoideaceae</taxon>
        <taxon>Ascoidea</taxon>
    </lineage>
</organism>
<dbReference type="EMBL" id="KV454481">
    <property type="protein sequence ID" value="ODV60852.1"/>
    <property type="molecule type" value="Genomic_DNA"/>
</dbReference>
<dbReference type="InParanoid" id="A0A1D2VGX9"/>
<dbReference type="Gene3D" id="3.40.50.300">
    <property type="entry name" value="P-loop containing nucleotide triphosphate hydrolases"/>
    <property type="match status" value="1"/>
</dbReference>
<dbReference type="FunCoup" id="A0A1D2VGX9">
    <property type="interactions" value="614"/>
</dbReference>